<feature type="transmembrane region" description="Helical" evidence="1">
    <location>
        <begin position="109"/>
        <end position="131"/>
    </location>
</feature>
<feature type="transmembrane region" description="Helical" evidence="1">
    <location>
        <begin position="59"/>
        <end position="78"/>
    </location>
</feature>
<name>A0A2C9ZI42_9ACTN</name>
<protein>
    <submittedName>
        <fullName evidence="2">ZIP family metal transporter</fullName>
    </submittedName>
</protein>
<dbReference type="AlphaFoldDB" id="A0A2C9ZI42"/>
<evidence type="ECO:0000313" key="3">
    <source>
        <dbReference type="Proteomes" id="UP000194632"/>
    </source>
</evidence>
<dbReference type="STRING" id="417102.CA982_22110"/>
<gene>
    <name evidence="2" type="ORF">CA982_22110</name>
</gene>
<feature type="transmembrane region" description="Helical" evidence="1">
    <location>
        <begin position="210"/>
        <end position="227"/>
    </location>
</feature>
<dbReference type="EMBL" id="NGFO01000034">
    <property type="protein sequence ID" value="OUC76351.1"/>
    <property type="molecule type" value="Genomic_DNA"/>
</dbReference>
<feature type="transmembrane region" description="Helical" evidence="1">
    <location>
        <begin position="28"/>
        <end position="47"/>
    </location>
</feature>
<evidence type="ECO:0000256" key="1">
    <source>
        <dbReference type="SAM" id="Phobius"/>
    </source>
</evidence>
<dbReference type="RefSeq" id="WP_086537339.1">
    <property type="nucleotide sequence ID" value="NZ_NGFO01000034.1"/>
</dbReference>
<proteinExistence type="predicted"/>
<feature type="transmembrane region" description="Helical" evidence="1">
    <location>
        <begin position="180"/>
        <end position="198"/>
    </location>
</feature>
<reference evidence="2 3" key="1">
    <citation type="submission" date="2017-05" db="EMBL/GenBank/DDBJ databases">
        <title>Biotechnological potential of actinobacteria isolated from South African environments.</title>
        <authorList>
            <person name="Le Roes-Hill M."/>
            <person name="Prins A."/>
            <person name="Durrell K.A."/>
        </authorList>
    </citation>
    <scope>NUCLEOTIDE SEQUENCE [LARGE SCALE GENOMIC DNA]</scope>
    <source>
        <strain evidence="2">BS2</strain>
    </source>
</reference>
<organism evidence="2 3">
    <name type="scientific">Gordonia lacunae</name>
    <dbReference type="NCBI Taxonomy" id="417102"/>
    <lineage>
        <taxon>Bacteria</taxon>
        <taxon>Bacillati</taxon>
        <taxon>Actinomycetota</taxon>
        <taxon>Actinomycetes</taxon>
        <taxon>Mycobacteriales</taxon>
        <taxon>Gordoniaceae</taxon>
        <taxon>Gordonia</taxon>
    </lineage>
</organism>
<keyword evidence="1" id="KW-0472">Membrane</keyword>
<keyword evidence="1" id="KW-0812">Transmembrane</keyword>
<comment type="caution">
    <text evidence="2">The sequence shown here is derived from an EMBL/GenBank/DDBJ whole genome shotgun (WGS) entry which is preliminary data.</text>
</comment>
<feature type="transmembrane region" description="Helical" evidence="1">
    <location>
        <begin position="152"/>
        <end position="174"/>
    </location>
</feature>
<dbReference type="OrthoDB" id="1145132at2"/>
<accession>A0A2C9ZI42</accession>
<sequence>MLTAVLYGLATAIPIAVGAAIGLRWDLPNPILATLMAFGAGTMIAAVSTELFEPAFTQAGTGVAALALFSGTAVYVVADRLVETKLGSSAIGPALMIGVFLDGVPENTALGVSLTAGGSLVLVVAIAVGNVPEAVSGASLMRREHDASGRSALAMWTFTAVVLVAVTVGGYAMADAIPSTAISVVQAFAGGATLGVLANSLMPEAYREGGWWVGLATAAGFLLAFVLG</sequence>
<evidence type="ECO:0000313" key="2">
    <source>
        <dbReference type="EMBL" id="OUC76351.1"/>
    </source>
</evidence>
<dbReference type="Proteomes" id="UP000194632">
    <property type="component" value="Unassembled WGS sequence"/>
</dbReference>
<keyword evidence="3" id="KW-1185">Reference proteome</keyword>
<keyword evidence="1" id="KW-1133">Transmembrane helix</keyword>